<dbReference type="AlphaFoldDB" id="A0A0H2VB66"/>
<proteinExistence type="predicted"/>
<evidence type="ECO:0000313" key="4">
    <source>
        <dbReference type="Proteomes" id="UP000001410"/>
    </source>
</evidence>
<accession>A0A0H2VB66</accession>
<dbReference type="HOGENOM" id="CLU_945751_0_0_6"/>
<feature type="domain" description="Peptidase S74" evidence="2">
    <location>
        <begin position="227"/>
        <end position="329"/>
    </location>
</feature>
<dbReference type="STRING" id="199310.c3148"/>
<dbReference type="eggNOG" id="COG0729">
    <property type="taxonomic scope" value="Bacteria"/>
</dbReference>
<dbReference type="Proteomes" id="UP000001410">
    <property type="component" value="Chromosome"/>
</dbReference>
<keyword evidence="4" id="KW-1185">Reference proteome</keyword>
<reference evidence="3 4" key="1">
    <citation type="journal article" date="2002" name="Proc. Natl. Acad. Sci. U.S.A.">
        <title>Extensive mosaic structure revealed by the complete genome sequence of uropathogenic Escherichia coli.</title>
        <authorList>
            <person name="Welch R.A."/>
            <person name="Burland V."/>
            <person name="Plunkett G.III."/>
            <person name="Redford P."/>
            <person name="Roesch P."/>
            <person name="Rasko D."/>
            <person name="Buckles E.L."/>
            <person name="Liou S.R."/>
            <person name="Boutin A."/>
            <person name="Hackett J."/>
            <person name="Stroud D."/>
            <person name="Mayhew G.F."/>
            <person name="Rose D.J."/>
            <person name="Zhou S."/>
            <person name="Schwartz D.C."/>
            <person name="Perna N.T."/>
            <person name="Mobley H.L."/>
            <person name="Donnenberg M.S."/>
            <person name="Blattner F.R."/>
        </authorList>
    </citation>
    <scope>NUCLEOTIDE SEQUENCE [LARGE SCALE GENOMIC DNA]</scope>
    <source>
        <strain evidence="4">CFT073 / ATCC 700928 / UPEC</strain>
    </source>
</reference>
<dbReference type="PROSITE" id="PS51688">
    <property type="entry name" value="ICA"/>
    <property type="match status" value="1"/>
</dbReference>
<keyword evidence="1" id="KW-0175">Coiled coil</keyword>
<dbReference type="RefSeq" id="WP_001306186.1">
    <property type="nucleotide sequence ID" value="NC_004431.1"/>
</dbReference>
<gene>
    <name evidence="3" type="ordered locus">c3148</name>
</gene>
<dbReference type="KEGG" id="ecc:c3148"/>
<dbReference type="Pfam" id="PF13884">
    <property type="entry name" value="Peptidase_S74"/>
    <property type="match status" value="1"/>
</dbReference>
<evidence type="ECO:0000259" key="2">
    <source>
        <dbReference type="PROSITE" id="PS51688"/>
    </source>
</evidence>
<protein>
    <recommendedName>
        <fullName evidence="2">Peptidase S74 domain-containing protein</fullName>
    </recommendedName>
</protein>
<name>A0A0H2VB66_ECOL6</name>
<evidence type="ECO:0000313" key="3">
    <source>
        <dbReference type="EMBL" id="AAN81600.1"/>
    </source>
</evidence>
<evidence type="ECO:0000256" key="1">
    <source>
        <dbReference type="SAM" id="Coils"/>
    </source>
</evidence>
<organism evidence="3 4">
    <name type="scientific">Escherichia coli O6:H1 (strain CFT073 / ATCC 700928 / UPEC)</name>
    <dbReference type="NCBI Taxonomy" id="199310"/>
    <lineage>
        <taxon>Bacteria</taxon>
        <taxon>Pseudomonadati</taxon>
        <taxon>Pseudomonadota</taxon>
        <taxon>Gammaproteobacteria</taxon>
        <taxon>Enterobacterales</taxon>
        <taxon>Enterobacteriaceae</taxon>
        <taxon>Escherichia</taxon>
    </lineage>
</organism>
<dbReference type="InterPro" id="IPR030392">
    <property type="entry name" value="S74_ICA"/>
</dbReference>
<dbReference type="EMBL" id="AE014075">
    <property type="protein sequence ID" value="AAN81600.1"/>
    <property type="molecule type" value="Genomic_DNA"/>
</dbReference>
<sequence length="346" mass="38062">MATSTVIPDDIKTLKSDVSKLKNDQGSYATKLYVDSKDEIVGDWSASWYQQVLPTSGAIFGRKLRSTHRTAGVEDAYCELYLKKWIDSPGNAMARLNLNDNGTNICWDFTNLYGGTMIFPGDSGYLKMGNCLMSYSKRGSNALIKFDYTDTLQIKYANHGSTMTLNTQGTAYAGVTAQLWGNSSRPVVYEVGVDGGAYMFYAQKNTDNTYMLSVNGACHATAFNQHSDRDLKDNIQVIDNATDRIRKMNGYTYTLKENGMPYAGVIAQEALEAIPEVVGSAMKYQDGASGSEGEEGERYYTVDYSGVTGLLVQVARESDDRITALEEENAELRQRLSAIEAALASK</sequence>
<feature type="coiled-coil region" evidence="1">
    <location>
        <begin position="315"/>
        <end position="342"/>
    </location>
</feature>